<evidence type="ECO:0000313" key="2">
    <source>
        <dbReference type="EnsemblMetazoa" id="XP_016661924.1"/>
    </source>
</evidence>
<dbReference type="InterPro" id="IPR045860">
    <property type="entry name" value="Snake_toxin-like_sf"/>
</dbReference>
<dbReference type="Proteomes" id="UP000007819">
    <property type="component" value="Chromosome X"/>
</dbReference>
<dbReference type="SUPFAM" id="SSF57302">
    <property type="entry name" value="Snake toxin-like"/>
    <property type="match status" value="1"/>
</dbReference>
<dbReference type="GeneID" id="103310113"/>
<reference evidence="2" key="2">
    <citation type="submission" date="2022-06" db="UniProtKB">
        <authorList>
            <consortium name="EnsemblMetazoa"/>
        </authorList>
    </citation>
    <scope>IDENTIFICATION</scope>
</reference>
<reference evidence="3" key="1">
    <citation type="submission" date="2010-06" db="EMBL/GenBank/DDBJ databases">
        <authorList>
            <person name="Jiang H."/>
            <person name="Abraham K."/>
            <person name="Ali S."/>
            <person name="Alsbrooks S.L."/>
            <person name="Anim B.N."/>
            <person name="Anosike U.S."/>
            <person name="Attaway T."/>
            <person name="Bandaranaike D.P."/>
            <person name="Battles P.K."/>
            <person name="Bell S.N."/>
            <person name="Bell A.V."/>
            <person name="Beltran B."/>
            <person name="Bickham C."/>
            <person name="Bustamante Y."/>
            <person name="Caleb T."/>
            <person name="Canada A."/>
            <person name="Cardenas V."/>
            <person name="Carter K."/>
            <person name="Chacko J."/>
            <person name="Chandrabose M.N."/>
            <person name="Chavez D."/>
            <person name="Chavez A."/>
            <person name="Chen L."/>
            <person name="Chu H.-S."/>
            <person name="Claassen K.J."/>
            <person name="Cockrell R."/>
            <person name="Collins M."/>
            <person name="Cooper J.A."/>
            <person name="Cree A."/>
            <person name="Curry S.M."/>
            <person name="Da Y."/>
            <person name="Dao M.D."/>
            <person name="Das B."/>
            <person name="Davila M.-L."/>
            <person name="Davy-Carroll L."/>
            <person name="Denson S."/>
            <person name="Dinh H."/>
            <person name="Ebong V.E."/>
            <person name="Edwards J.R."/>
            <person name="Egan A."/>
            <person name="El-Daye J."/>
            <person name="Escobedo L."/>
            <person name="Fernandez S."/>
            <person name="Fernando P.R."/>
            <person name="Flagg N."/>
            <person name="Forbes L.D."/>
            <person name="Fowler R.G."/>
            <person name="Fu Q."/>
            <person name="Gabisi R.A."/>
            <person name="Ganer J."/>
            <person name="Garbino Pronczuk A."/>
            <person name="Garcia R.M."/>
            <person name="Garner T."/>
            <person name="Garrett T.E."/>
            <person name="Gonzalez D.A."/>
            <person name="Hamid H."/>
            <person name="Hawkins E.S."/>
            <person name="Hirani K."/>
            <person name="Hogues M.E."/>
            <person name="Hollins B."/>
            <person name="Hsiao C.-H."/>
            <person name="Jabil R."/>
            <person name="James M.L."/>
            <person name="Jhangiani S.N."/>
            <person name="Johnson B."/>
            <person name="Johnson Q."/>
            <person name="Joshi V."/>
            <person name="Kalu J.B."/>
            <person name="Kam C."/>
            <person name="Kashfia A."/>
            <person name="Keebler J."/>
            <person name="Kisamo H."/>
            <person name="Kovar C.L."/>
            <person name="Lago L.A."/>
            <person name="Lai C.-Y."/>
            <person name="Laidlaw J."/>
            <person name="Lara F."/>
            <person name="Le T.-K."/>
            <person name="Lee S.L."/>
            <person name="Legall F.H."/>
            <person name="Lemon S.J."/>
            <person name="Lewis L.R."/>
            <person name="Li B."/>
            <person name="Liu Y."/>
            <person name="Liu Y.-S."/>
            <person name="Lopez J."/>
            <person name="Lozado R.J."/>
            <person name="Lu J."/>
            <person name="Madu R.C."/>
            <person name="Maheshwari M."/>
            <person name="Maheshwari R."/>
            <person name="Malloy K."/>
            <person name="Martinez E."/>
            <person name="Mathew T."/>
            <person name="Mercado I.C."/>
            <person name="Mercado C."/>
            <person name="Meyer B."/>
            <person name="Montgomery K."/>
            <person name="Morgan M.B."/>
            <person name="Munidasa M."/>
            <person name="Nazareth L.V."/>
            <person name="Nelson J."/>
            <person name="Ng B.M."/>
            <person name="Nguyen N.B."/>
            <person name="Nguyen P.Q."/>
            <person name="Nguyen T."/>
            <person name="Obregon M."/>
            <person name="Okwuonu G.O."/>
            <person name="Onwere C.G."/>
            <person name="Orozco G."/>
            <person name="Parra A."/>
            <person name="Patel S."/>
            <person name="Patil S."/>
            <person name="Perez A."/>
            <person name="Perez Y."/>
            <person name="Pham C."/>
            <person name="Primus E.L."/>
            <person name="Pu L.-L."/>
            <person name="Puazo M."/>
            <person name="Qin X."/>
            <person name="Quiroz J.B."/>
            <person name="Reese J."/>
            <person name="Richards S."/>
            <person name="Rives C.M."/>
            <person name="Robberts R."/>
            <person name="Ruiz S.J."/>
            <person name="Ruiz M.J."/>
            <person name="Santibanez J."/>
            <person name="Schneider B.W."/>
            <person name="Sisson I."/>
            <person name="Smith M."/>
            <person name="Sodergren E."/>
            <person name="Song X.-Z."/>
            <person name="Song B.B."/>
            <person name="Summersgill H."/>
            <person name="Thelus R."/>
            <person name="Thornton R.D."/>
            <person name="Trejos Z.Y."/>
            <person name="Usmani K."/>
            <person name="Vattathil S."/>
            <person name="Villasana D."/>
            <person name="Walker D.L."/>
            <person name="Wang S."/>
            <person name="Wang K."/>
            <person name="White C.S."/>
            <person name="Williams A.C."/>
            <person name="Williamson J."/>
            <person name="Wilson K."/>
            <person name="Woghiren I.O."/>
            <person name="Woodworth J.R."/>
            <person name="Worley K.C."/>
            <person name="Wright R.A."/>
            <person name="Wu W."/>
            <person name="Young L."/>
            <person name="Zhang L."/>
            <person name="Zhang J."/>
            <person name="Zhu Y."/>
            <person name="Muzny D.M."/>
            <person name="Weinstock G."/>
            <person name="Gibbs R.A."/>
        </authorList>
    </citation>
    <scope>NUCLEOTIDE SEQUENCE [LARGE SCALE GENOMIC DNA]</scope>
    <source>
        <strain evidence="3">LSR1</strain>
    </source>
</reference>
<sequence>MEKNCIVPFIVLCTNIVFCETLKCRFFHVGSPNSVTETCSTEPAYCYATWHNDTRFNDVTIKKKGCTSVDDGRYNHKDCINHDSIGYPPKERSCCCNVDDCNNNVGWEPIDTESDWETIKNVLIMVACCLILPVYFFLRKRYYQYVRDRFPNINMWDNRPSINAPTELNEGVLQNVDLNTGDRPPIVPPEIEMNEIPENRRLKNTLKLINLLLNIAKRESFFPSTIMPPVFKFCQNLYIHYNLFTMLSSYNFNNL</sequence>
<feature type="transmembrane region" description="Helical" evidence="1">
    <location>
        <begin position="122"/>
        <end position="138"/>
    </location>
</feature>
<dbReference type="EnsemblMetazoa" id="XM_016806435.1">
    <property type="protein sequence ID" value="XP_016661924.1"/>
    <property type="gene ID" value="LOC103310113"/>
</dbReference>
<dbReference type="AlphaFoldDB" id="A0A8R2D5U4"/>
<organism evidence="2 3">
    <name type="scientific">Acyrthosiphon pisum</name>
    <name type="common">Pea aphid</name>
    <dbReference type="NCBI Taxonomy" id="7029"/>
    <lineage>
        <taxon>Eukaryota</taxon>
        <taxon>Metazoa</taxon>
        <taxon>Ecdysozoa</taxon>
        <taxon>Arthropoda</taxon>
        <taxon>Hexapoda</taxon>
        <taxon>Insecta</taxon>
        <taxon>Pterygota</taxon>
        <taxon>Neoptera</taxon>
        <taxon>Paraneoptera</taxon>
        <taxon>Hemiptera</taxon>
        <taxon>Sternorrhyncha</taxon>
        <taxon>Aphidomorpha</taxon>
        <taxon>Aphidoidea</taxon>
        <taxon>Aphididae</taxon>
        <taxon>Macrosiphini</taxon>
        <taxon>Acyrthosiphon</taxon>
    </lineage>
</organism>
<keyword evidence="3" id="KW-1185">Reference proteome</keyword>
<evidence type="ECO:0000313" key="3">
    <source>
        <dbReference type="Proteomes" id="UP000007819"/>
    </source>
</evidence>
<name>A0A8R2D5U4_ACYPI</name>
<dbReference type="RefSeq" id="XP_016661924.1">
    <property type="nucleotide sequence ID" value="XM_016806435.1"/>
</dbReference>
<protein>
    <submittedName>
        <fullName evidence="2">Uncharacterized protein</fullName>
    </submittedName>
</protein>
<keyword evidence="1" id="KW-1133">Transmembrane helix</keyword>
<accession>A0A8R2D5U4</accession>
<keyword evidence="1" id="KW-0812">Transmembrane</keyword>
<keyword evidence="1" id="KW-0472">Membrane</keyword>
<proteinExistence type="predicted"/>
<evidence type="ECO:0000256" key="1">
    <source>
        <dbReference type="SAM" id="Phobius"/>
    </source>
</evidence>
<dbReference type="Gene3D" id="2.10.60.10">
    <property type="entry name" value="CD59"/>
    <property type="match status" value="1"/>
</dbReference>
<dbReference type="KEGG" id="api:103310113"/>